<gene>
    <name evidence="1" type="ORF">MNBD_GAMMA09-2906</name>
</gene>
<sequence length="138" mass="15433">MSDNDSMKGENSAIQAIDQSESVEEIRKLLTEARKRLKAMPDNSIPVDRARVLLDVAELQLGIGQGAEAWQHARESFSVFIDYEHWQDAVEAADILYQCGHKDSIRALAQGIWLAVTYPVKAQTTVTLLDHIIDETPD</sequence>
<organism evidence="1">
    <name type="scientific">hydrothermal vent metagenome</name>
    <dbReference type="NCBI Taxonomy" id="652676"/>
    <lineage>
        <taxon>unclassified sequences</taxon>
        <taxon>metagenomes</taxon>
        <taxon>ecological metagenomes</taxon>
    </lineage>
</organism>
<feature type="non-terminal residue" evidence="1">
    <location>
        <position position="138"/>
    </location>
</feature>
<name>A0A3B0XBH3_9ZZZZ</name>
<evidence type="ECO:0000313" key="1">
    <source>
        <dbReference type="EMBL" id="VAW65111.1"/>
    </source>
</evidence>
<accession>A0A3B0XBH3</accession>
<reference evidence="1" key="1">
    <citation type="submission" date="2018-06" db="EMBL/GenBank/DDBJ databases">
        <authorList>
            <person name="Zhirakovskaya E."/>
        </authorList>
    </citation>
    <scope>NUCLEOTIDE SEQUENCE</scope>
</reference>
<protein>
    <submittedName>
        <fullName evidence="1">Uncharacterized protein</fullName>
    </submittedName>
</protein>
<dbReference type="AlphaFoldDB" id="A0A3B0XBH3"/>
<dbReference type="EMBL" id="UOFI01000061">
    <property type="protein sequence ID" value="VAW65111.1"/>
    <property type="molecule type" value="Genomic_DNA"/>
</dbReference>
<proteinExistence type="predicted"/>